<dbReference type="AlphaFoldDB" id="A0A1I5ZF12"/>
<proteinExistence type="predicted"/>
<evidence type="ECO:0000313" key="1">
    <source>
        <dbReference type="EMBL" id="SFQ55089.1"/>
    </source>
</evidence>
<keyword evidence="2" id="KW-1185">Reference proteome</keyword>
<accession>A0A1I5ZF12</accession>
<dbReference type="STRING" id="1465490.SAMN05444277_1222"/>
<evidence type="ECO:0000313" key="2">
    <source>
        <dbReference type="Proteomes" id="UP000199031"/>
    </source>
</evidence>
<gene>
    <name evidence="1" type="ORF">SAMN05444277_1222</name>
</gene>
<protein>
    <submittedName>
        <fullName evidence="1">Uncharacterized protein</fullName>
    </submittedName>
</protein>
<dbReference type="Proteomes" id="UP000199031">
    <property type="component" value="Unassembled WGS sequence"/>
</dbReference>
<dbReference type="EMBL" id="FOXQ01000022">
    <property type="protein sequence ID" value="SFQ55089.1"/>
    <property type="molecule type" value="Genomic_DNA"/>
</dbReference>
<organism evidence="1 2">
    <name type="scientific">Parafilimonas terrae</name>
    <dbReference type="NCBI Taxonomy" id="1465490"/>
    <lineage>
        <taxon>Bacteria</taxon>
        <taxon>Pseudomonadati</taxon>
        <taxon>Bacteroidota</taxon>
        <taxon>Chitinophagia</taxon>
        <taxon>Chitinophagales</taxon>
        <taxon>Chitinophagaceae</taxon>
        <taxon>Parafilimonas</taxon>
    </lineage>
</organism>
<reference evidence="1 2" key="1">
    <citation type="submission" date="2016-10" db="EMBL/GenBank/DDBJ databases">
        <authorList>
            <person name="de Groot N.N."/>
        </authorList>
    </citation>
    <scope>NUCLEOTIDE SEQUENCE [LARGE SCALE GENOMIC DNA]</scope>
    <source>
        <strain evidence="1 2">DSM 28286</strain>
    </source>
</reference>
<name>A0A1I5ZF12_9BACT</name>
<sequence>MELEADIFFFDVSYKLYWQQSFFESFECFSFQTIFFLIYVQGSKSVSTFNLANPHNINLLK</sequence>